<dbReference type="EMBL" id="LWQT01000020">
    <property type="protein sequence ID" value="OAN55291.1"/>
    <property type="molecule type" value="Genomic_DNA"/>
</dbReference>
<sequence>MGEIDIASLAQIAKNGDFLLNKLAEARRSVIVLRDRLQSAGELTPSAIASLDQADEAYRTSIEMVRNIRSLQADTVAKLSVLLGNRE</sequence>
<gene>
    <name evidence="1" type="ORF">A6A04_11590</name>
</gene>
<comment type="caution">
    <text evidence="1">The sequence shown here is derived from an EMBL/GenBank/DDBJ whole genome shotgun (WGS) entry which is preliminary data.</text>
</comment>
<proteinExistence type="predicted"/>
<dbReference type="OrthoDB" id="7361972at2"/>
<evidence type="ECO:0000313" key="2">
    <source>
        <dbReference type="Proteomes" id="UP000078428"/>
    </source>
</evidence>
<dbReference type="RefSeq" id="WP_068489472.1">
    <property type="nucleotide sequence ID" value="NZ_LWQT01000020.1"/>
</dbReference>
<dbReference type="Proteomes" id="UP000078428">
    <property type="component" value="Unassembled WGS sequence"/>
</dbReference>
<dbReference type="AlphaFoldDB" id="A0A178MX45"/>
<evidence type="ECO:0000313" key="1">
    <source>
        <dbReference type="EMBL" id="OAN55291.1"/>
    </source>
</evidence>
<accession>A0A178MX45</accession>
<keyword evidence="2" id="KW-1185">Reference proteome</keyword>
<reference evidence="1 2" key="1">
    <citation type="submission" date="2016-04" db="EMBL/GenBank/DDBJ databases">
        <title>Draft genome sequence of freshwater magnetotactic bacteria Magnetospirillum marisnigri SP-1 and Magnetospirillum moscoviense BB-1.</title>
        <authorList>
            <person name="Koziaeva V."/>
            <person name="Dziuba M.V."/>
            <person name="Ivanov T.M."/>
            <person name="Kuznetsov B."/>
            <person name="Grouzdev D.S."/>
        </authorList>
    </citation>
    <scope>NUCLEOTIDE SEQUENCE [LARGE SCALE GENOMIC DNA]</scope>
    <source>
        <strain evidence="1 2">SP-1</strain>
    </source>
</reference>
<protein>
    <submittedName>
        <fullName evidence="1">Uncharacterized protein</fullName>
    </submittedName>
</protein>
<organism evidence="1 2">
    <name type="scientific">Paramagnetospirillum marisnigri</name>
    <dbReference type="NCBI Taxonomy" id="1285242"/>
    <lineage>
        <taxon>Bacteria</taxon>
        <taxon>Pseudomonadati</taxon>
        <taxon>Pseudomonadota</taxon>
        <taxon>Alphaproteobacteria</taxon>
        <taxon>Rhodospirillales</taxon>
        <taxon>Magnetospirillaceae</taxon>
        <taxon>Paramagnetospirillum</taxon>
    </lineage>
</organism>
<name>A0A178MX45_9PROT</name>